<dbReference type="AlphaFoldDB" id="A0A151PG28"/>
<dbReference type="PANTHER" id="PTHR11442">
    <property type="entry name" value="HEMOGLOBIN FAMILY MEMBER"/>
    <property type="match status" value="1"/>
</dbReference>
<dbReference type="GO" id="GO:0043177">
    <property type="term" value="F:organic acid binding"/>
    <property type="evidence" value="ECO:0007669"/>
    <property type="project" value="TreeGrafter"/>
</dbReference>
<protein>
    <submittedName>
        <fullName evidence="9">Hemoglobin subunit beta-like</fullName>
    </submittedName>
</protein>
<dbReference type="GO" id="GO:0046872">
    <property type="term" value="F:metal ion binding"/>
    <property type="evidence" value="ECO:0007669"/>
    <property type="project" value="UniProtKB-KW"/>
</dbReference>
<dbReference type="GO" id="GO:0031838">
    <property type="term" value="C:haptoglobin-hemoglobin complex"/>
    <property type="evidence" value="ECO:0007669"/>
    <property type="project" value="TreeGrafter"/>
</dbReference>
<dbReference type="Pfam" id="PF00042">
    <property type="entry name" value="Globin"/>
    <property type="match status" value="1"/>
</dbReference>
<dbReference type="PROSITE" id="PS01033">
    <property type="entry name" value="GLOBIN"/>
    <property type="match status" value="1"/>
</dbReference>
<organism evidence="9 10">
    <name type="scientific">Alligator mississippiensis</name>
    <name type="common">American alligator</name>
    <dbReference type="NCBI Taxonomy" id="8496"/>
    <lineage>
        <taxon>Eukaryota</taxon>
        <taxon>Metazoa</taxon>
        <taxon>Chordata</taxon>
        <taxon>Craniata</taxon>
        <taxon>Vertebrata</taxon>
        <taxon>Euteleostomi</taxon>
        <taxon>Archelosauria</taxon>
        <taxon>Archosauria</taxon>
        <taxon>Crocodylia</taxon>
        <taxon>Alligatoridae</taxon>
        <taxon>Alligatorinae</taxon>
        <taxon>Alligator</taxon>
    </lineage>
</organism>
<dbReference type="GO" id="GO:0072562">
    <property type="term" value="C:blood microparticle"/>
    <property type="evidence" value="ECO:0007669"/>
    <property type="project" value="TreeGrafter"/>
</dbReference>
<evidence type="ECO:0000313" key="9">
    <source>
        <dbReference type="EMBL" id="KYO47959.1"/>
    </source>
</evidence>
<gene>
    <name evidence="9" type="ORF">Y1Q_0012757</name>
</gene>
<evidence type="ECO:0000256" key="1">
    <source>
        <dbReference type="ARBA" id="ARBA00008705"/>
    </source>
</evidence>
<keyword evidence="6" id="KW-0408">Iron</keyword>
<dbReference type="InterPro" id="IPR050056">
    <property type="entry name" value="Hemoglobin_oxygen_transport"/>
</dbReference>
<dbReference type="GO" id="GO:0020037">
    <property type="term" value="F:heme binding"/>
    <property type="evidence" value="ECO:0007669"/>
    <property type="project" value="InterPro"/>
</dbReference>
<dbReference type="STRING" id="8496.A0A151PG28"/>
<evidence type="ECO:0000256" key="2">
    <source>
        <dbReference type="ARBA" id="ARBA00022448"/>
    </source>
</evidence>
<dbReference type="GO" id="GO:0031720">
    <property type="term" value="F:haptoglobin binding"/>
    <property type="evidence" value="ECO:0007669"/>
    <property type="project" value="TreeGrafter"/>
</dbReference>
<keyword evidence="4 7" id="KW-0561">Oxygen transport</keyword>
<proteinExistence type="inferred from homology"/>
<evidence type="ECO:0000256" key="3">
    <source>
        <dbReference type="ARBA" id="ARBA00022617"/>
    </source>
</evidence>
<evidence type="ECO:0000256" key="4">
    <source>
        <dbReference type="ARBA" id="ARBA00022621"/>
    </source>
</evidence>
<evidence type="ECO:0000256" key="5">
    <source>
        <dbReference type="ARBA" id="ARBA00022723"/>
    </source>
</evidence>
<keyword evidence="10" id="KW-1185">Reference proteome</keyword>
<evidence type="ECO:0000259" key="8">
    <source>
        <dbReference type="PROSITE" id="PS01033"/>
    </source>
</evidence>
<dbReference type="SUPFAM" id="SSF46458">
    <property type="entry name" value="Globin-like"/>
    <property type="match status" value="1"/>
</dbReference>
<dbReference type="InterPro" id="IPR012292">
    <property type="entry name" value="Globin/Proto"/>
</dbReference>
<keyword evidence="3 7" id="KW-0349">Heme</keyword>
<reference evidence="9 10" key="1">
    <citation type="journal article" date="2012" name="Genome Biol.">
        <title>Sequencing three crocodilian genomes to illuminate the evolution of archosaurs and amniotes.</title>
        <authorList>
            <person name="St John J.A."/>
            <person name="Braun E.L."/>
            <person name="Isberg S.R."/>
            <person name="Miles L.G."/>
            <person name="Chong A.Y."/>
            <person name="Gongora J."/>
            <person name="Dalzell P."/>
            <person name="Moran C."/>
            <person name="Bed'hom B."/>
            <person name="Abzhanov A."/>
            <person name="Burgess S.C."/>
            <person name="Cooksey A.M."/>
            <person name="Castoe T.A."/>
            <person name="Crawford N.G."/>
            <person name="Densmore L.D."/>
            <person name="Drew J.C."/>
            <person name="Edwards S.V."/>
            <person name="Faircloth B.C."/>
            <person name="Fujita M.K."/>
            <person name="Greenwold M.J."/>
            <person name="Hoffmann F.G."/>
            <person name="Howard J.M."/>
            <person name="Iguchi T."/>
            <person name="Janes D.E."/>
            <person name="Khan S.Y."/>
            <person name="Kohno S."/>
            <person name="de Koning A.J."/>
            <person name="Lance S.L."/>
            <person name="McCarthy F.M."/>
            <person name="McCormack J.E."/>
            <person name="Merchant M.E."/>
            <person name="Peterson D.G."/>
            <person name="Pollock D.D."/>
            <person name="Pourmand N."/>
            <person name="Raney B.J."/>
            <person name="Roessler K.A."/>
            <person name="Sanford J.R."/>
            <person name="Sawyer R.H."/>
            <person name="Schmidt C.J."/>
            <person name="Triplett E.W."/>
            <person name="Tuberville T.D."/>
            <person name="Venegas-Anaya M."/>
            <person name="Howard J.T."/>
            <person name="Jarvis E.D."/>
            <person name="Guillette L.J.Jr."/>
            <person name="Glenn T.C."/>
            <person name="Green R.E."/>
            <person name="Ray D.A."/>
        </authorList>
    </citation>
    <scope>NUCLEOTIDE SEQUENCE [LARGE SCALE GENOMIC DNA]</scope>
    <source>
        <strain evidence="9">KSC_2009_1</strain>
    </source>
</reference>
<evidence type="ECO:0000313" key="10">
    <source>
        <dbReference type="Proteomes" id="UP000050525"/>
    </source>
</evidence>
<comment type="caution">
    <text evidence="9">The sequence shown here is derived from an EMBL/GenBank/DDBJ whole genome shotgun (WGS) entry which is preliminary data.</text>
</comment>
<evidence type="ECO:0000256" key="6">
    <source>
        <dbReference type="ARBA" id="ARBA00023004"/>
    </source>
</evidence>
<dbReference type="Gene3D" id="1.10.490.10">
    <property type="entry name" value="Globins"/>
    <property type="match status" value="1"/>
</dbReference>
<dbReference type="EMBL" id="AKHW03000280">
    <property type="protein sequence ID" value="KYO47959.1"/>
    <property type="molecule type" value="Genomic_DNA"/>
</dbReference>
<dbReference type="GO" id="GO:0004601">
    <property type="term" value="F:peroxidase activity"/>
    <property type="evidence" value="ECO:0007669"/>
    <property type="project" value="TreeGrafter"/>
</dbReference>
<dbReference type="GO" id="GO:0005344">
    <property type="term" value="F:oxygen carrier activity"/>
    <property type="evidence" value="ECO:0007669"/>
    <property type="project" value="UniProtKB-KW"/>
</dbReference>
<dbReference type="GO" id="GO:0042744">
    <property type="term" value="P:hydrogen peroxide catabolic process"/>
    <property type="evidence" value="ECO:0007669"/>
    <property type="project" value="TreeGrafter"/>
</dbReference>
<sequence>MIHFSDHEKELITSLWGQADVENICSDSLIRLLMVYPWTRRYFHHFVNIHDAQAIIHNLQVKSQGKKVLHAFGEVVKHLDNI</sequence>
<dbReference type="InterPro" id="IPR000971">
    <property type="entry name" value="Globin"/>
</dbReference>
<accession>A0A151PG28</accession>
<feature type="domain" description="Globin" evidence="8">
    <location>
        <begin position="3"/>
        <end position="82"/>
    </location>
</feature>
<dbReference type="InterPro" id="IPR002337">
    <property type="entry name" value="Hemoglobin_b"/>
</dbReference>
<dbReference type="PRINTS" id="PR00814">
    <property type="entry name" value="BETAHAEM"/>
</dbReference>
<name>A0A151PG28_ALLMI</name>
<dbReference type="GO" id="GO:0019825">
    <property type="term" value="F:oxygen binding"/>
    <property type="evidence" value="ECO:0007669"/>
    <property type="project" value="InterPro"/>
</dbReference>
<keyword evidence="5" id="KW-0479">Metal-binding</keyword>
<keyword evidence="2 7" id="KW-0813">Transport</keyword>
<dbReference type="InterPro" id="IPR009050">
    <property type="entry name" value="Globin-like_sf"/>
</dbReference>
<dbReference type="Proteomes" id="UP000050525">
    <property type="component" value="Unassembled WGS sequence"/>
</dbReference>
<dbReference type="GO" id="GO:0005833">
    <property type="term" value="C:hemoglobin complex"/>
    <property type="evidence" value="ECO:0007669"/>
    <property type="project" value="InterPro"/>
</dbReference>
<comment type="similarity">
    <text evidence="1 7">Belongs to the globin family.</text>
</comment>
<evidence type="ECO:0000256" key="7">
    <source>
        <dbReference type="RuleBase" id="RU000356"/>
    </source>
</evidence>